<evidence type="ECO:0008006" key="5">
    <source>
        <dbReference type="Google" id="ProtNLM"/>
    </source>
</evidence>
<dbReference type="InParanoid" id="A0A2S8SQ20"/>
<comment type="caution">
    <text evidence="3">The sequence shown here is derived from an EMBL/GenBank/DDBJ whole genome shotgun (WGS) entry which is preliminary data.</text>
</comment>
<feature type="signal peptide" evidence="2">
    <location>
        <begin position="1"/>
        <end position="34"/>
    </location>
</feature>
<evidence type="ECO:0000313" key="4">
    <source>
        <dbReference type="Proteomes" id="UP000237684"/>
    </source>
</evidence>
<keyword evidence="1" id="KW-0812">Transmembrane</keyword>
<keyword evidence="1" id="KW-1133">Transmembrane helix</keyword>
<evidence type="ECO:0000313" key="3">
    <source>
        <dbReference type="EMBL" id="PQV62895.1"/>
    </source>
</evidence>
<protein>
    <recommendedName>
        <fullName evidence="5">YMGG-like Gly-zipper</fullName>
    </recommendedName>
</protein>
<keyword evidence="1" id="KW-0472">Membrane</keyword>
<organism evidence="3 4">
    <name type="scientific">Abditibacterium utsteinense</name>
    <dbReference type="NCBI Taxonomy" id="1960156"/>
    <lineage>
        <taxon>Bacteria</taxon>
        <taxon>Pseudomonadati</taxon>
        <taxon>Abditibacteriota</taxon>
        <taxon>Abditibacteriia</taxon>
        <taxon>Abditibacteriales</taxon>
        <taxon>Abditibacteriaceae</taxon>
        <taxon>Abditibacterium</taxon>
    </lineage>
</organism>
<feature type="transmembrane region" description="Helical" evidence="1">
    <location>
        <begin position="58"/>
        <end position="76"/>
    </location>
</feature>
<dbReference type="AlphaFoldDB" id="A0A2S8SQ20"/>
<dbReference type="RefSeq" id="WP_106380986.1">
    <property type="nucleotide sequence ID" value="NZ_NIGF01000019.1"/>
</dbReference>
<dbReference type="EMBL" id="NIGF01000019">
    <property type="protein sequence ID" value="PQV62895.1"/>
    <property type="molecule type" value="Genomic_DNA"/>
</dbReference>
<gene>
    <name evidence="3" type="ORF">B1R32_11935</name>
</gene>
<keyword evidence="2" id="KW-0732">Signal</keyword>
<evidence type="ECO:0000256" key="1">
    <source>
        <dbReference type="SAM" id="Phobius"/>
    </source>
</evidence>
<reference evidence="3 4" key="1">
    <citation type="journal article" date="2018" name="Syst. Appl. Microbiol.">
        <title>Abditibacterium utsteinense sp. nov., the first cultivated member of candidate phylum FBP, isolated from ice-free Antarctic soil samples.</title>
        <authorList>
            <person name="Tahon G."/>
            <person name="Tytgat B."/>
            <person name="Lebbe L."/>
            <person name="Carlier A."/>
            <person name="Willems A."/>
        </authorList>
    </citation>
    <scope>NUCLEOTIDE SEQUENCE [LARGE SCALE GENOMIC DNA]</scope>
    <source>
        <strain evidence="3 4">LMG 29911</strain>
    </source>
</reference>
<proteinExistence type="predicted"/>
<name>A0A2S8SQ20_9BACT</name>
<accession>A0A2S8SQ20</accession>
<feature type="chain" id="PRO_5015609605" description="YMGG-like Gly-zipper" evidence="2">
    <location>
        <begin position="35"/>
        <end position="104"/>
    </location>
</feature>
<sequence length="104" mass="11061">MQNLNKQRGIALGTLGALSASLLGGALMATPAQAKSSTWKKVAIGGAAVGGYGLLKGKGRVATVGGLVAAGSYLKYRSDKKKEARRSTWYRKRYGRTAARRYRN</sequence>
<evidence type="ECO:0000256" key="2">
    <source>
        <dbReference type="SAM" id="SignalP"/>
    </source>
</evidence>
<keyword evidence="4" id="KW-1185">Reference proteome</keyword>
<dbReference type="Proteomes" id="UP000237684">
    <property type="component" value="Unassembled WGS sequence"/>
</dbReference>